<dbReference type="EMBL" id="CP036164">
    <property type="protein sequence ID" value="QBF46012.1"/>
    <property type="molecule type" value="Genomic_DNA"/>
</dbReference>
<protein>
    <submittedName>
        <fullName evidence="3">Polyketide cyclase</fullName>
    </submittedName>
</protein>
<dbReference type="KEGG" id="jli:EXU32_06945"/>
<dbReference type="AlphaFoldDB" id="A0A4P6MTD5"/>
<keyword evidence="4" id="KW-1185">Reference proteome</keyword>
<accession>A0A4P6MTD5</accession>
<name>A0A4P6MTD5_9MICO</name>
<dbReference type="Proteomes" id="UP000290408">
    <property type="component" value="Chromosome"/>
</dbReference>
<sequence length="217" mass="23257">MVDTTTQIGAVTRTLRLTEVDGQPARAQSLTQTYPSPVDDVWEALTTSERIARWFLPIAGDLRPGGRYQLEGNAGGEVLECEPPSDGAARYRVTWEMMGAVSWLEVSLTADGDRTRVRMEHLARVGDVPDGMWETYGPGATGVGWDGGLLGLSLHLGAVDGSLAPQEAQAWAATDEGHAFYRAAADAWGRAHEASGVDRATAQAAADETYRFYTGTA</sequence>
<dbReference type="RefSeq" id="WP_130629241.1">
    <property type="nucleotide sequence ID" value="NZ_CP036164.1"/>
</dbReference>
<dbReference type="SUPFAM" id="SSF55961">
    <property type="entry name" value="Bet v1-like"/>
    <property type="match status" value="1"/>
</dbReference>
<gene>
    <name evidence="3" type="ORF">EXU32_06945</name>
</gene>
<evidence type="ECO:0000313" key="4">
    <source>
        <dbReference type="Proteomes" id="UP000290408"/>
    </source>
</evidence>
<dbReference type="InterPro" id="IPR013538">
    <property type="entry name" value="ASHA1/2-like_C"/>
</dbReference>
<evidence type="ECO:0000313" key="3">
    <source>
        <dbReference type="EMBL" id="QBF46012.1"/>
    </source>
</evidence>
<dbReference type="InterPro" id="IPR023393">
    <property type="entry name" value="START-like_dom_sf"/>
</dbReference>
<organism evidence="3 4">
    <name type="scientific">Janibacter limosus</name>
    <dbReference type="NCBI Taxonomy" id="53458"/>
    <lineage>
        <taxon>Bacteria</taxon>
        <taxon>Bacillati</taxon>
        <taxon>Actinomycetota</taxon>
        <taxon>Actinomycetes</taxon>
        <taxon>Micrococcales</taxon>
        <taxon>Intrasporangiaceae</taxon>
        <taxon>Janibacter</taxon>
    </lineage>
</organism>
<dbReference type="Gene3D" id="3.30.530.20">
    <property type="match status" value="1"/>
</dbReference>
<feature type="domain" description="Activator of Hsp90 ATPase homologue 1/2-like C-terminal" evidence="2">
    <location>
        <begin position="37"/>
        <end position="130"/>
    </location>
</feature>
<dbReference type="OrthoDB" id="8117292at2"/>
<dbReference type="Pfam" id="PF08327">
    <property type="entry name" value="AHSA1"/>
    <property type="match status" value="1"/>
</dbReference>
<comment type="similarity">
    <text evidence="1">Belongs to the AHA1 family.</text>
</comment>
<evidence type="ECO:0000256" key="1">
    <source>
        <dbReference type="ARBA" id="ARBA00006817"/>
    </source>
</evidence>
<evidence type="ECO:0000259" key="2">
    <source>
        <dbReference type="Pfam" id="PF08327"/>
    </source>
</evidence>
<proteinExistence type="inferred from homology"/>
<reference evidence="3 4" key="1">
    <citation type="submission" date="2019-02" db="EMBL/GenBank/DDBJ databases">
        <title>Genomic data mining of an Antarctic deep-sea actinobacterium, Janibacterlimosus P3-3-X1.</title>
        <authorList>
            <person name="Liao L."/>
            <person name="Chen B."/>
        </authorList>
    </citation>
    <scope>NUCLEOTIDE SEQUENCE [LARGE SCALE GENOMIC DNA]</scope>
    <source>
        <strain evidence="3 4">P3-3-X1</strain>
    </source>
</reference>